<dbReference type="AlphaFoldDB" id="A0A9N9YA57"/>
<evidence type="ECO:0000313" key="2">
    <source>
        <dbReference type="Proteomes" id="UP000754883"/>
    </source>
</evidence>
<dbReference type="EMBL" id="CABFNO020001553">
    <property type="protein sequence ID" value="CAH0000184.1"/>
    <property type="molecule type" value="Genomic_DNA"/>
</dbReference>
<keyword evidence="2" id="KW-1185">Reference proteome</keyword>
<organism evidence="1 2">
    <name type="scientific">Clonostachys byssicola</name>
    <dbReference type="NCBI Taxonomy" id="160290"/>
    <lineage>
        <taxon>Eukaryota</taxon>
        <taxon>Fungi</taxon>
        <taxon>Dikarya</taxon>
        <taxon>Ascomycota</taxon>
        <taxon>Pezizomycotina</taxon>
        <taxon>Sordariomycetes</taxon>
        <taxon>Hypocreomycetidae</taxon>
        <taxon>Hypocreales</taxon>
        <taxon>Bionectriaceae</taxon>
        <taxon>Clonostachys</taxon>
    </lineage>
</organism>
<accession>A0A9N9YA57</accession>
<comment type="caution">
    <text evidence="1">The sequence shown here is derived from an EMBL/GenBank/DDBJ whole genome shotgun (WGS) entry which is preliminary data.</text>
</comment>
<reference evidence="1" key="1">
    <citation type="submission" date="2021-10" db="EMBL/GenBank/DDBJ databases">
        <authorList>
            <person name="Piombo E."/>
        </authorList>
    </citation>
    <scope>NUCLEOTIDE SEQUENCE</scope>
</reference>
<dbReference type="OrthoDB" id="5149574at2759"/>
<evidence type="ECO:0000313" key="1">
    <source>
        <dbReference type="EMBL" id="CAH0000184.1"/>
    </source>
</evidence>
<protein>
    <recommendedName>
        <fullName evidence="3">F-box domain-containing protein</fullName>
    </recommendedName>
</protein>
<evidence type="ECO:0008006" key="3">
    <source>
        <dbReference type="Google" id="ProtNLM"/>
    </source>
</evidence>
<sequence>MGTRKRKRARPRRKRDYFSDTPAEIIDHVMSFVPRSGLINLCLVNKSLRSYAEPFLYSTVVFEYAENWQPPIINLLQTLLRRPELLAYIRTLALGGNDRAETKLYSLKPIGYRVQSYMPIIERLRLPVTNLWVRRLREAHVDAFAALLIAQAPNIRRLTIADNWLRSPDLLTQLLRHGALGQPPMWKRLEQLVFFAPFVVQTPDVAMTTFYLSTVTDLAVSLGDMQVLPWPTAEPDLDHLISLDVTLRDVMSNCATMVAGLLARTRCLKSLYLEWEYYPDATGMDFEEIVPALPPVKATLESLRLRMEFSRHWRLRDDPNMTPNGSLGSLLDFDRITRFEVPLVALAGCGVDAKSLIPSIPRNVEELSLSTDLIYENVKWLPDLSNHGPHESIVSVIEESFRHYRTSLPRLRCIKIIDTVNGFKGGRIERLLEETSPVDGIDIEIVRDMLSPWRENLDDLWDAFWK</sequence>
<name>A0A9N9YA57_9HYPO</name>
<gene>
    <name evidence="1" type="ORF">CBYS24578_00003008</name>
</gene>
<dbReference type="Proteomes" id="UP000754883">
    <property type="component" value="Unassembled WGS sequence"/>
</dbReference>
<proteinExistence type="predicted"/>
<dbReference type="InterPro" id="IPR036047">
    <property type="entry name" value="F-box-like_dom_sf"/>
</dbReference>
<dbReference type="SUPFAM" id="SSF81383">
    <property type="entry name" value="F-box domain"/>
    <property type="match status" value="1"/>
</dbReference>